<dbReference type="AlphaFoldDB" id="A0A3D9ATU9"/>
<dbReference type="RefSeq" id="WP_115929471.1">
    <property type="nucleotide sequence ID" value="NZ_QNVV01000018.1"/>
</dbReference>
<sequence>MGAAFAERSAFAFGKYGVRLIKPGDHRVISLLNISLRHNINFHPRSSNVQEFYFIAKGAKSFIIEHYKTFARALHSAMGAVFAERSAFAFGKYGARLIKPSDHCVISLLNISIKYNIKTSILSLPSSFLSKKLNLITNVIASSSVPEINLYKI</sequence>
<dbReference type="Proteomes" id="UP000256257">
    <property type="component" value="Unassembled WGS sequence"/>
</dbReference>
<comment type="caution">
    <text evidence="1">The sequence shown here is derived from an EMBL/GenBank/DDBJ whole genome shotgun (WGS) entry which is preliminary data.</text>
</comment>
<gene>
    <name evidence="1" type="ORF">DRF67_16860</name>
</gene>
<protein>
    <submittedName>
        <fullName evidence="1">Uncharacterized protein</fullName>
    </submittedName>
</protein>
<dbReference type="EMBL" id="QNVV01000018">
    <property type="protein sequence ID" value="REC44744.1"/>
    <property type="molecule type" value="Genomic_DNA"/>
</dbReference>
<evidence type="ECO:0000313" key="2">
    <source>
        <dbReference type="Proteomes" id="UP000256257"/>
    </source>
</evidence>
<name>A0A3D9ATU9_9FLAO</name>
<accession>A0A3D9ATU9</accession>
<keyword evidence="2" id="KW-1185">Reference proteome</keyword>
<evidence type="ECO:0000313" key="1">
    <source>
        <dbReference type="EMBL" id="REC44744.1"/>
    </source>
</evidence>
<proteinExistence type="predicted"/>
<organism evidence="1 2">
    <name type="scientific">Chryseobacterium pennipullorum</name>
    <dbReference type="NCBI Taxonomy" id="2258963"/>
    <lineage>
        <taxon>Bacteria</taxon>
        <taxon>Pseudomonadati</taxon>
        <taxon>Bacteroidota</taxon>
        <taxon>Flavobacteriia</taxon>
        <taxon>Flavobacteriales</taxon>
        <taxon>Weeksellaceae</taxon>
        <taxon>Chryseobacterium group</taxon>
        <taxon>Chryseobacterium</taxon>
    </lineage>
</organism>
<reference evidence="1 2" key="1">
    <citation type="submission" date="2018-06" db="EMBL/GenBank/DDBJ databases">
        <title>Novel Chryseobacterium species.</title>
        <authorList>
            <person name="Newman J."/>
            <person name="Hugo C."/>
            <person name="Oosthuizen L."/>
            <person name="Charimba G."/>
        </authorList>
    </citation>
    <scope>NUCLEOTIDE SEQUENCE [LARGE SCALE GENOMIC DNA]</scope>
    <source>
        <strain evidence="1 2">7_F195</strain>
    </source>
</reference>